<gene>
    <name evidence="1" type="ORF">SAMN05444340_11964</name>
</gene>
<organism evidence="1 2">
    <name type="scientific">Citreimonas salinaria</name>
    <dbReference type="NCBI Taxonomy" id="321339"/>
    <lineage>
        <taxon>Bacteria</taxon>
        <taxon>Pseudomonadati</taxon>
        <taxon>Pseudomonadota</taxon>
        <taxon>Alphaproteobacteria</taxon>
        <taxon>Rhodobacterales</taxon>
        <taxon>Roseobacteraceae</taxon>
        <taxon>Citreimonas</taxon>
    </lineage>
</organism>
<keyword evidence="2" id="KW-1185">Reference proteome</keyword>
<proteinExistence type="predicted"/>
<reference evidence="1 2" key="1">
    <citation type="submission" date="2016-10" db="EMBL/GenBank/DDBJ databases">
        <authorList>
            <person name="de Groot N.N."/>
        </authorList>
    </citation>
    <scope>NUCLEOTIDE SEQUENCE [LARGE SCALE GENOMIC DNA]</scope>
    <source>
        <strain evidence="1 2">DSM 26880</strain>
    </source>
</reference>
<dbReference type="AlphaFoldDB" id="A0A1H3N0Q6"/>
<name>A0A1H3N0Q6_9RHOB</name>
<accession>A0A1H3N0Q6</accession>
<sequence>MMAAACCSPIGLFTGLFSMATPVLAIGAILYLVLAKPKTDPTTKVT</sequence>
<protein>
    <submittedName>
        <fullName evidence="1">Uncharacterized protein</fullName>
    </submittedName>
</protein>
<evidence type="ECO:0000313" key="2">
    <source>
        <dbReference type="Proteomes" id="UP000199286"/>
    </source>
</evidence>
<dbReference type="EMBL" id="FNPF01000019">
    <property type="protein sequence ID" value="SDY82323.1"/>
    <property type="molecule type" value="Genomic_DNA"/>
</dbReference>
<dbReference type="RefSeq" id="WP_177177978.1">
    <property type="nucleotide sequence ID" value="NZ_FNPF01000019.1"/>
</dbReference>
<dbReference type="Proteomes" id="UP000199286">
    <property type="component" value="Unassembled WGS sequence"/>
</dbReference>
<evidence type="ECO:0000313" key="1">
    <source>
        <dbReference type="EMBL" id="SDY82323.1"/>
    </source>
</evidence>